<dbReference type="Proteomes" id="UP000289738">
    <property type="component" value="Chromosome A01"/>
</dbReference>
<dbReference type="AlphaFoldDB" id="A0A445EJD4"/>
<dbReference type="EMBL" id="SDMP01000001">
    <property type="protein sequence ID" value="RYR75569.1"/>
    <property type="molecule type" value="Genomic_DNA"/>
</dbReference>
<name>A0A445EJD4_ARAHY</name>
<keyword evidence="2" id="KW-1185">Reference proteome</keyword>
<organism evidence="1 2">
    <name type="scientific">Arachis hypogaea</name>
    <name type="common">Peanut</name>
    <dbReference type="NCBI Taxonomy" id="3818"/>
    <lineage>
        <taxon>Eukaryota</taxon>
        <taxon>Viridiplantae</taxon>
        <taxon>Streptophyta</taxon>
        <taxon>Embryophyta</taxon>
        <taxon>Tracheophyta</taxon>
        <taxon>Spermatophyta</taxon>
        <taxon>Magnoliopsida</taxon>
        <taxon>eudicotyledons</taxon>
        <taxon>Gunneridae</taxon>
        <taxon>Pentapetalae</taxon>
        <taxon>rosids</taxon>
        <taxon>fabids</taxon>
        <taxon>Fabales</taxon>
        <taxon>Fabaceae</taxon>
        <taxon>Papilionoideae</taxon>
        <taxon>50 kb inversion clade</taxon>
        <taxon>dalbergioids sensu lato</taxon>
        <taxon>Dalbergieae</taxon>
        <taxon>Pterocarpus clade</taxon>
        <taxon>Arachis</taxon>
    </lineage>
</organism>
<protein>
    <submittedName>
        <fullName evidence="1">Uncharacterized protein</fullName>
    </submittedName>
</protein>
<sequence length="79" mass="8692">MVSLVCTFVTYSSSPQAFGLKHVANNNGQPYKENQQNRRSLCPKLKAPSLSPSVTDIEEEEEGGGVRCYCYGLTSIKSF</sequence>
<reference evidence="1 2" key="1">
    <citation type="submission" date="2019-01" db="EMBL/GenBank/DDBJ databases">
        <title>Sequencing of cultivated peanut Arachis hypogaea provides insights into genome evolution and oil improvement.</title>
        <authorList>
            <person name="Chen X."/>
        </authorList>
    </citation>
    <scope>NUCLEOTIDE SEQUENCE [LARGE SCALE GENOMIC DNA]</scope>
    <source>
        <strain evidence="2">cv. Fuhuasheng</strain>
        <tissue evidence="1">Leaves</tissue>
    </source>
</reference>
<evidence type="ECO:0000313" key="2">
    <source>
        <dbReference type="Proteomes" id="UP000289738"/>
    </source>
</evidence>
<proteinExistence type="predicted"/>
<accession>A0A445EJD4</accession>
<comment type="caution">
    <text evidence="1">The sequence shown here is derived from an EMBL/GenBank/DDBJ whole genome shotgun (WGS) entry which is preliminary data.</text>
</comment>
<evidence type="ECO:0000313" key="1">
    <source>
        <dbReference type="EMBL" id="RYR75569.1"/>
    </source>
</evidence>
<gene>
    <name evidence="1" type="ORF">Ahy_A01g000121</name>
</gene>